<evidence type="ECO:0000256" key="1">
    <source>
        <dbReference type="ARBA" id="ARBA00022692"/>
    </source>
</evidence>
<dbReference type="PANTHER" id="PTHR23521">
    <property type="entry name" value="TRANSPORTER MFS SUPERFAMILY"/>
    <property type="match status" value="1"/>
</dbReference>
<evidence type="ECO:0000256" key="2">
    <source>
        <dbReference type="ARBA" id="ARBA00022989"/>
    </source>
</evidence>
<dbReference type="PROSITE" id="PS50850">
    <property type="entry name" value="MFS"/>
    <property type="match status" value="1"/>
</dbReference>
<keyword evidence="1 4" id="KW-0812">Transmembrane</keyword>
<dbReference type="InterPro" id="IPR020846">
    <property type="entry name" value="MFS_dom"/>
</dbReference>
<dbReference type="AlphaFoldDB" id="A0A840BW20"/>
<feature type="transmembrane region" description="Helical" evidence="4">
    <location>
        <begin position="43"/>
        <end position="61"/>
    </location>
</feature>
<feature type="transmembrane region" description="Helical" evidence="4">
    <location>
        <begin position="12"/>
        <end position="31"/>
    </location>
</feature>
<dbReference type="GO" id="GO:0005886">
    <property type="term" value="C:plasma membrane"/>
    <property type="evidence" value="ECO:0007669"/>
    <property type="project" value="TreeGrafter"/>
</dbReference>
<comment type="caution">
    <text evidence="6">The sequence shown here is derived from an EMBL/GenBank/DDBJ whole genome shotgun (WGS) entry which is preliminary data.</text>
</comment>
<feature type="transmembrane region" description="Helical" evidence="4">
    <location>
        <begin position="354"/>
        <end position="373"/>
    </location>
</feature>
<proteinExistence type="predicted"/>
<feature type="transmembrane region" description="Helical" evidence="4">
    <location>
        <begin position="98"/>
        <end position="119"/>
    </location>
</feature>
<gene>
    <name evidence="6" type="ORF">GGR16_000555</name>
</gene>
<sequence length="400" mass="41725">MPTAIVALSPVLLAVFILIAGNGLLTTLVPLRGVLEGFSPTEVGVIGSVYFGGMLAGTWVTPAIVRRAGHIRAFAAFAAVAAAACLGFAIFISPLVWMVLRGLVGFCFAGLYAIVEAWINAKAHDRNRGRMLGLYNIVNFAGSAAGQQLLRLDSARSFSLFSGASAFLMLALVPLAMTRAEAPPLPAKGRLRILELFRTTPIGAVGILLVGLANGSFWSLAPAYVERLDLGASVVASFMTAMILGSATAPYPVGKLSDIVDRRGVILGVSAVACIVEVALVIVGRGETAVLYALAFALGLTTSVIYPLISAHANDRRSQEGAVHLSSTLLFLYCVGGIVGPIVASTLMTLVGDVMLFVHNAAIHAMLAGFVAWRMMQRPPSDAQLALDAPPGTAAHHPVP</sequence>
<dbReference type="GO" id="GO:0022857">
    <property type="term" value="F:transmembrane transporter activity"/>
    <property type="evidence" value="ECO:0007669"/>
    <property type="project" value="InterPro"/>
</dbReference>
<dbReference type="PANTHER" id="PTHR23521:SF3">
    <property type="entry name" value="MFS TRANSPORTER"/>
    <property type="match status" value="1"/>
</dbReference>
<dbReference type="Proteomes" id="UP000577362">
    <property type="component" value="Unassembled WGS sequence"/>
</dbReference>
<reference evidence="6 7" key="1">
    <citation type="submission" date="2020-08" db="EMBL/GenBank/DDBJ databases">
        <title>Genomic Encyclopedia of Type Strains, Phase IV (KMG-IV): sequencing the most valuable type-strain genomes for metagenomic binning, comparative biology and taxonomic classification.</title>
        <authorList>
            <person name="Goeker M."/>
        </authorList>
    </citation>
    <scope>NUCLEOTIDE SEQUENCE [LARGE SCALE GENOMIC DNA]</scope>
    <source>
        <strain evidence="6 7">DSM 103737</strain>
    </source>
</reference>
<feature type="transmembrane region" description="Helical" evidence="4">
    <location>
        <begin position="131"/>
        <end position="150"/>
    </location>
</feature>
<keyword evidence="3 4" id="KW-0472">Membrane</keyword>
<feature type="transmembrane region" description="Helical" evidence="4">
    <location>
        <begin position="73"/>
        <end position="92"/>
    </location>
</feature>
<organism evidence="6 7">
    <name type="scientific">Chelatococcus caeni</name>
    <dbReference type="NCBI Taxonomy" id="1348468"/>
    <lineage>
        <taxon>Bacteria</taxon>
        <taxon>Pseudomonadati</taxon>
        <taxon>Pseudomonadota</taxon>
        <taxon>Alphaproteobacteria</taxon>
        <taxon>Hyphomicrobiales</taxon>
        <taxon>Chelatococcaceae</taxon>
        <taxon>Chelatococcus</taxon>
    </lineage>
</organism>
<dbReference type="EMBL" id="JACIEN010000001">
    <property type="protein sequence ID" value="MBB4015549.1"/>
    <property type="molecule type" value="Genomic_DNA"/>
</dbReference>
<dbReference type="InterPro" id="IPR036259">
    <property type="entry name" value="MFS_trans_sf"/>
</dbReference>
<evidence type="ECO:0000313" key="6">
    <source>
        <dbReference type="EMBL" id="MBB4015549.1"/>
    </source>
</evidence>
<keyword evidence="2 4" id="KW-1133">Transmembrane helix</keyword>
<feature type="transmembrane region" description="Helical" evidence="4">
    <location>
        <begin position="330"/>
        <end position="348"/>
    </location>
</feature>
<protein>
    <submittedName>
        <fullName evidence="6">MFS family permease</fullName>
    </submittedName>
</protein>
<keyword evidence="7" id="KW-1185">Reference proteome</keyword>
<feature type="transmembrane region" description="Helical" evidence="4">
    <location>
        <begin position="196"/>
        <end position="218"/>
    </location>
</feature>
<feature type="transmembrane region" description="Helical" evidence="4">
    <location>
        <begin position="230"/>
        <end position="253"/>
    </location>
</feature>
<dbReference type="CDD" id="cd17477">
    <property type="entry name" value="MFS_YcaD_like"/>
    <property type="match status" value="1"/>
</dbReference>
<feature type="transmembrane region" description="Helical" evidence="4">
    <location>
        <begin position="265"/>
        <end position="283"/>
    </location>
</feature>
<name>A0A840BW20_9HYPH</name>
<evidence type="ECO:0000313" key="7">
    <source>
        <dbReference type="Proteomes" id="UP000577362"/>
    </source>
</evidence>
<dbReference type="Gene3D" id="1.20.1250.20">
    <property type="entry name" value="MFS general substrate transporter like domains"/>
    <property type="match status" value="2"/>
</dbReference>
<dbReference type="SUPFAM" id="SSF103473">
    <property type="entry name" value="MFS general substrate transporter"/>
    <property type="match status" value="1"/>
</dbReference>
<feature type="domain" description="Major facilitator superfamily (MFS) profile" evidence="5">
    <location>
        <begin position="199"/>
        <end position="400"/>
    </location>
</feature>
<dbReference type="Pfam" id="PF07690">
    <property type="entry name" value="MFS_1"/>
    <property type="match status" value="1"/>
</dbReference>
<dbReference type="InterPro" id="IPR047200">
    <property type="entry name" value="MFS_YcaD-like"/>
</dbReference>
<dbReference type="RefSeq" id="WP_019400727.1">
    <property type="nucleotide sequence ID" value="NZ_JACIEN010000001.1"/>
</dbReference>
<feature type="transmembrane region" description="Helical" evidence="4">
    <location>
        <begin position="289"/>
        <end position="309"/>
    </location>
</feature>
<accession>A0A840BW20</accession>
<dbReference type="InterPro" id="IPR011701">
    <property type="entry name" value="MFS"/>
</dbReference>
<evidence type="ECO:0000259" key="5">
    <source>
        <dbReference type="PROSITE" id="PS50850"/>
    </source>
</evidence>
<feature type="transmembrane region" description="Helical" evidence="4">
    <location>
        <begin position="156"/>
        <end position="175"/>
    </location>
</feature>
<evidence type="ECO:0000256" key="3">
    <source>
        <dbReference type="ARBA" id="ARBA00023136"/>
    </source>
</evidence>
<evidence type="ECO:0000256" key="4">
    <source>
        <dbReference type="SAM" id="Phobius"/>
    </source>
</evidence>